<dbReference type="SUPFAM" id="SSF53850">
    <property type="entry name" value="Periplasmic binding protein-like II"/>
    <property type="match status" value="1"/>
</dbReference>
<comment type="caution">
    <text evidence="8">The sequence shown here is derived from an EMBL/GenBank/DDBJ whole genome shotgun (WGS) entry which is preliminary data.</text>
</comment>
<keyword evidence="4" id="KW-0350">Heme biosynthesis</keyword>
<name>A0AA39UXT4_9LECA</name>
<feature type="compositionally biased region" description="Pro residues" evidence="6">
    <location>
        <begin position="1"/>
        <end position="20"/>
    </location>
</feature>
<dbReference type="InterPro" id="IPR000860">
    <property type="entry name" value="HemC"/>
</dbReference>
<protein>
    <recommendedName>
        <fullName evidence="2">hydroxymethylbilane synthase</fullName>
        <ecNumber evidence="2">2.5.1.61</ecNumber>
    </recommendedName>
</protein>
<dbReference type="PRINTS" id="PR00151">
    <property type="entry name" value="PORPHBDMNASE"/>
</dbReference>
<evidence type="ECO:0000256" key="3">
    <source>
        <dbReference type="ARBA" id="ARBA00022679"/>
    </source>
</evidence>
<accession>A0AA39UXT4</accession>
<comment type="similarity">
    <text evidence="1">Belongs to the HMBS family.</text>
</comment>
<keyword evidence="5" id="KW-0627">Porphyrin biosynthesis</keyword>
<dbReference type="EC" id="2.5.1.61" evidence="2"/>
<sequence length="200" mass="21442">MAAPAPSPTTTPTTTAPPHPSTQRTLRIGTRSSALALAQVSLFTSLLPSSLPTTTLPSHTNLGDIDKSTNLHTLASGGKSLWTEDLETELREGRVDIIVHSMKDVPTQISREFRVAAVGGREEARDAIVMNPQRSRDGKKTLSDLPEGGVIGTSSVRRAAMIKRTHPHLRVADVRGNIHTRLRKLDDPAHGGMIKGQDGA</sequence>
<dbReference type="GO" id="GO:0004418">
    <property type="term" value="F:hydroxymethylbilane synthase activity"/>
    <property type="evidence" value="ECO:0007669"/>
    <property type="project" value="UniProtKB-EC"/>
</dbReference>
<evidence type="ECO:0000256" key="4">
    <source>
        <dbReference type="ARBA" id="ARBA00023133"/>
    </source>
</evidence>
<evidence type="ECO:0000256" key="2">
    <source>
        <dbReference type="ARBA" id="ARBA00012655"/>
    </source>
</evidence>
<feature type="region of interest" description="Disordered" evidence="6">
    <location>
        <begin position="48"/>
        <end position="69"/>
    </location>
</feature>
<feature type="compositionally biased region" description="Low complexity" evidence="6">
    <location>
        <begin position="48"/>
        <end position="60"/>
    </location>
</feature>
<keyword evidence="9" id="KW-1185">Reference proteome</keyword>
<evidence type="ECO:0000259" key="7">
    <source>
        <dbReference type="Pfam" id="PF01379"/>
    </source>
</evidence>
<dbReference type="GO" id="GO:0005737">
    <property type="term" value="C:cytoplasm"/>
    <property type="evidence" value="ECO:0007669"/>
    <property type="project" value="TreeGrafter"/>
</dbReference>
<proteinExistence type="inferred from homology"/>
<evidence type="ECO:0000256" key="6">
    <source>
        <dbReference type="SAM" id="MobiDB-lite"/>
    </source>
</evidence>
<dbReference type="PANTHER" id="PTHR11557:SF0">
    <property type="entry name" value="PORPHOBILINOGEN DEAMINASE"/>
    <property type="match status" value="1"/>
</dbReference>
<feature type="domain" description="Porphobilinogen deaminase N-terminal" evidence="7">
    <location>
        <begin position="26"/>
        <end position="189"/>
    </location>
</feature>
<evidence type="ECO:0000256" key="5">
    <source>
        <dbReference type="ARBA" id="ARBA00023244"/>
    </source>
</evidence>
<organism evidence="8 9">
    <name type="scientific">Cladonia borealis</name>
    <dbReference type="NCBI Taxonomy" id="184061"/>
    <lineage>
        <taxon>Eukaryota</taxon>
        <taxon>Fungi</taxon>
        <taxon>Dikarya</taxon>
        <taxon>Ascomycota</taxon>
        <taxon>Pezizomycotina</taxon>
        <taxon>Lecanoromycetes</taxon>
        <taxon>OSLEUM clade</taxon>
        <taxon>Lecanoromycetidae</taxon>
        <taxon>Lecanorales</taxon>
        <taxon>Lecanorineae</taxon>
        <taxon>Cladoniaceae</taxon>
        <taxon>Cladonia</taxon>
    </lineage>
</organism>
<evidence type="ECO:0000256" key="1">
    <source>
        <dbReference type="ARBA" id="ARBA00005638"/>
    </source>
</evidence>
<dbReference type="GO" id="GO:0006783">
    <property type="term" value="P:heme biosynthetic process"/>
    <property type="evidence" value="ECO:0007669"/>
    <property type="project" value="UniProtKB-KW"/>
</dbReference>
<feature type="region of interest" description="Disordered" evidence="6">
    <location>
        <begin position="1"/>
        <end position="24"/>
    </location>
</feature>
<keyword evidence="3" id="KW-0808">Transferase</keyword>
<dbReference type="Pfam" id="PF01379">
    <property type="entry name" value="Porphobil_deam"/>
    <property type="match status" value="1"/>
</dbReference>
<dbReference type="AlphaFoldDB" id="A0AA39UXT4"/>
<reference evidence="8" key="1">
    <citation type="submission" date="2023-03" db="EMBL/GenBank/DDBJ databases">
        <title>Complete genome of Cladonia borealis.</title>
        <authorList>
            <person name="Park H."/>
        </authorList>
    </citation>
    <scope>NUCLEOTIDE SEQUENCE</scope>
    <source>
        <strain evidence="8">ANT050790</strain>
    </source>
</reference>
<dbReference type="InterPro" id="IPR022417">
    <property type="entry name" value="Porphobilin_deaminase_N"/>
</dbReference>
<dbReference type="PANTHER" id="PTHR11557">
    <property type="entry name" value="PORPHOBILINOGEN DEAMINASE"/>
    <property type="match status" value="1"/>
</dbReference>
<dbReference type="EMBL" id="JAFEKC020000022">
    <property type="protein sequence ID" value="KAK0507988.1"/>
    <property type="molecule type" value="Genomic_DNA"/>
</dbReference>
<evidence type="ECO:0000313" key="8">
    <source>
        <dbReference type="EMBL" id="KAK0507988.1"/>
    </source>
</evidence>
<dbReference type="Gene3D" id="3.40.190.10">
    <property type="entry name" value="Periplasmic binding protein-like II"/>
    <property type="match status" value="2"/>
</dbReference>
<dbReference type="Proteomes" id="UP001166286">
    <property type="component" value="Unassembled WGS sequence"/>
</dbReference>
<evidence type="ECO:0000313" key="9">
    <source>
        <dbReference type="Proteomes" id="UP001166286"/>
    </source>
</evidence>
<gene>
    <name evidence="8" type="ORF">JMJ35_009877</name>
</gene>